<dbReference type="PANTHER" id="PTHR43578">
    <property type="entry name" value="NADH-QUINONE OXIDOREDUCTASE SUBUNIT F"/>
    <property type="match status" value="1"/>
</dbReference>
<proteinExistence type="inferred from homology"/>
<keyword evidence="8" id="KW-1185">Reference proteome</keyword>
<dbReference type="SMART" id="SM00928">
    <property type="entry name" value="NADH_4Fe-4S"/>
    <property type="match status" value="1"/>
</dbReference>
<evidence type="ECO:0000256" key="1">
    <source>
        <dbReference type="ARBA" id="ARBA00007523"/>
    </source>
</evidence>
<dbReference type="InterPro" id="IPR001949">
    <property type="entry name" value="NADH-UbQ_OxRdtase_51kDa_CS"/>
</dbReference>
<dbReference type="AlphaFoldDB" id="A0A7U9TGU6"/>
<gene>
    <name evidence="7" type="ORF">MPAN_008050</name>
</gene>
<dbReference type="GO" id="GO:0008137">
    <property type="term" value="F:NADH dehydrogenase (ubiquinone) activity"/>
    <property type="evidence" value="ECO:0007669"/>
    <property type="project" value="InterPro"/>
</dbReference>
<keyword evidence="5" id="KW-0411">Iron-sulfur</keyword>
<dbReference type="Gene3D" id="1.20.1440.230">
    <property type="entry name" value="NADH-ubiquinone oxidoreductase 51kDa subunit, iron-sulphur binding domain"/>
    <property type="match status" value="1"/>
</dbReference>
<dbReference type="SUPFAM" id="SSF142984">
    <property type="entry name" value="Nqo1 middle domain-like"/>
    <property type="match status" value="1"/>
</dbReference>
<dbReference type="GO" id="GO:0046872">
    <property type="term" value="F:metal ion binding"/>
    <property type="evidence" value="ECO:0007669"/>
    <property type="project" value="UniProtKB-KW"/>
</dbReference>
<organism evidence="7 8">
    <name type="scientific">Mariniplasma anaerobium</name>
    <dbReference type="NCBI Taxonomy" id="2735436"/>
    <lineage>
        <taxon>Bacteria</taxon>
        <taxon>Bacillati</taxon>
        <taxon>Mycoplasmatota</taxon>
        <taxon>Mollicutes</taxon>
        <taxon>Acholeplasmatales</taxon>
        <taxon>Acholeplasmataceae</taxon>
        <taxon>Mariniplasma</taxon>
    </lineage>
</organism>
<dbReference type="InterPro" id="IPR037207">
    <property type="entry name" value="Nuop51_4Fe4S-bd_sf"/>
</dbReference>
<keyword evidence="4" id="KW-0408">Iron</keyword>
<dbReference type="SUPFAM" id="SSF142019">
    <property type="entry name" value="Nqo1 FMN-binding domain-like"/>
    <property type="match status" value="1"/>
</dbReference>
<dbReference type="Gene3D" id="3.10.20.600">
    <property type="match status" value="1"/>
</dbReference>
<dbReference type="PROSITE" id="PS00645">
    <property type="entry name" value="COMPLEX1_51K_2"/>
    <property type="match status" value="1"/>
</dbReference>
<keyword evidence="3" id="KW-0479">Metal-binding</keyword>
<accession>A0A7U9TGU6</accession>
<dbReference type="RefSeq" id="WP_176238742.1">
    <property type="nucleotide sequence ID" value="NZ_AP024412.1"/>
</dbReference>
<keyword evidence="2" id="KW-0004">4Fe-4S</keyword>
<dbReference type="KEGG" id="manr:MPAN_008050"/>
<dbReference type="Gene3D" id="6.10.250.1450">
    <property type="match status" value="1"/>
</dbReference>
<sequence length="419" mass="46752">MKEMKLVSKRFGKINPLSIDEYINFDGYKNLKKALKMEKTSIIEEVEKAYLRGRGGAGFPTAIKMMGLAKETNKEKFIICNADEGEPGNFKDRYLMENDPHQVLEGMLIVAYATGATKGYIYVRGEYQKSISLLKWSIDEAKKNGYLGKNILGSKFNFDIEVRSGAGSYVCGEEFALIESLEGKPGRTRVKPPFPTSVGLHNKPTLINNVETFSTIPSLIEMGGLEFAKIGTPSSTGTKLISLSGNVKHKGVFEIPYGVPIRDVIYKLGGGIEKDRKIKMVQLGGACGPIIPDYMLDMIIDYERFEEFESKTGAGAIIVMDERFDLFDILLKVVRFFQHESCGKCTPCREGHIQLANLIIKFIERKATVKDIISLESLARVIHQASLCGLGQTSPTAIISSLRYFRDDYIDRIEHPQKG</sequence>
<dbReference type="GO" id="GO:0010181">
    <property type="term" value="F:FMN binding"/>
    <property type="evidence" value="ECO:0007669"/>
    <property type="project" value="InterPro"/>
</dbReference>
<comment type="similarity">
    <text evidence="1">Belongs to the complex I 51 kDa subunit family.</text>
</comment>
<name>A0A7U9TGU6_9MOLU</name>
<protein>
    <recommendedName>
        <fullName evidence="6">NADH-ubiquinone oxidoreductase 51kDa subunit iron-sulphur binding domain-containing protein</fullName>
    </recommendedName>
</protein>
<evidence type="ECO:0000256" key="3">
    <source>
        <dbReference type="ARBA" id="ARBA00022723"/>
    </source>
</evidence>
<dbReference type="Proteomes" id="UP000620133">
    <property type="component" value="Chromosome"/>
</dbReference>
<evidence type="ECO:0000259" key="6">
    <source>
        <dbReference type="SMART" id="SM00928"/>
    </source>
</evidence>
<dbReference type="InterPro" id="IPR037225">
    <property type="entry name" value="Nuo51_FMN-bd_sf"/>
</dbReference>
<dbReference type="InterPro" id="IPR011538">
    <property type="entry name" value="Nuo51_FMN-bd"/>
</dbReference>
<evidence type="ECO:0000313" key="7">
    <source>
        <dbReference type="EMBL" id="BCR35912.1"/>
    </source>
</evidence>
<evidence type="ECO:0000256" key="4">
    <source>
        <dbReference type="ARBA" id="ARBA00023004"/>
    </source>
</evidence>
<dbReference type="SUPFAM" id="SSF140490">
    <property type="entry name" value="Nqo1C-terminal domain-like"/>
    <property type="match status" value="1"/>
</dbReference>
<dbReference type="InterPro" id="IPR019575">
    <property type="entry name" value="Nuop51_4Fe4S-bd"/>
</dbReference>
<dbReference type="PANTHER" id="PTHR43578:SF3">
    <property type="entry name" value="NADH-QUINONE OXIDOREDUCTASE SUBUNIT F"/>
    <property type="match status" value="1"/>
</dbReference>
<dbReference type="Pfam" id="PF01512">
    <property type="entry name" value="Complex1_51K"/>
    <property type="match status" value="1"/>
</dbReference>
<dbReference type="Pfam" id="PF10589">
    <property type="entry name" value="NADH_4Fe-4S"/>
    <property type="match status" value="1"/>
</dbReference>
<evidence type="ECO:0000256" key="2">
    <source>
        <dbReference type="ARBA" id="ARBA00022485"/>
    </source>
</evidence>
<feature type="domain" description="NADH-ubiquinone oxidoreductase 51kDa subunit iron-sulphur binding" evidence="6">
    <location>
        <begin position="327"/>
        <end position="372"/>
    </location>
</feature>
<evidence type="ECO:0000256" key="5">
    <source>
        <dbReference type="ARBA" id="ARBA00023014"/>
    </source>
</evidence>
<dbReference type="FunFam" id="3.40.50.11540:FF:000001">
    <property type="entry name" value="NADH dehydrogenase [ubiquinone] flavoprotein 1, mitochondrial"/>
    <property type="match status" value="1"/>
</dbReference>
<dbReference type="EMBL" id="AP024412">
    <property type="protein sequence ID" value="BCR35912.1"/>
    <property type="molecule type" value="Genomic_DNA"/>
</dbReference>
<evidence type="ECO:0000313" key="8">
    <source>
        <dbReference type="Proteomes" id="UP000620133"/>
    </source>
</evidence>
<dbReference type="GO" id="GO:0051539">
    <property type="term" value="F:4 iron, 4 sulfur cluster binding"/>
    <property type="evidence" value="ECO:0007669"/>
    <property type="project" value="UniProtKB-KW"/>
</dbReference>
<reference evidence="7" key="1">
    <citation type="submission" date="2021-01" db="EMBL/GenBank/DDBJ databases">
        <title>Draft genome sequence of Acholeplasmataceae bacterium strain Mahy22.</title>
        <authorList>
            <person name="Watanabe M."/>
            <person name="Kojima H."/>
            <person name="Fukui M."/>
        </authorList>
    </citation>
    <scope>NUCLEOTIDE SEQUENCE</scope>
    <source>
        <strain evidence="7">Mahy22</strain>
    </source>
</reference>
<dbReference type="Gene3D" id="3.40.50.11540">
    <property type="entry name" value="NADH-ubiquinone oxidoreductase 51kDa subunit"/>
    <property type="match status" value="1"/>
</dbReference>